<name>A0A6I8LME0_9PSEU</name>
<dbReference type="EMBL" id="CABVGP010000001">
    <property type="protein sequence ID" value="VVJ18190.1"/>
    <property type="molecule type" value="Genomic_DNA"/>
</dbReference>
<dbReference type="Proteomes" id="UP000399805">
    <property type="component" value="Unassembled WGS sequence"/>
</dbReference>
<protein>
    <submittedName>
        <fullName evidence="2">Uncharacterized protein</fullName>
    </submittedName>
</protein>
<sequence length="41" mass="4355">MSTALAPGLAMENWTIRDRGGGRGARSPSSCQAPRSRSFFA</sequence>
<proteinExistence type="predicted"/>
<reference evidence="2 3" key="1">
    <citation type="submission" date="2019-09" db="EMBL/GenBank/DDBJ databases">
        <authorList>
            <person name="Leyn A S."/>
        </authorList>
    </citation>
    <scope>NUCLEOTIDE SEQUENCE [LARGE SCALE GENOMIC DNA]</scope>
    <source>
        <strain evidence="2">AA231_1</strain>
    </source>
</reference>
<keyword evidence="3" id="KW-1185">Reference proteome</keyword>
<feature type="region of interest" description="Disordered" evidence="1">
    <location>
        <begin position="1"/>
        <end position="41"/>
    </location>
</feature>
<evidence type="ECO:0000313" key="2">
    <source>
        <dbReference type="EMBL" id="VVJ18190.1"/>
    </source>
</evidence>
<gene>
    <name evidence="2" type="ORF">AA23TX_03211</name>
</gene>
<accession>A0A6I8LME0</accession>
<organism evidence="2 3">
    <name type="scientific">Amycolatopsis camponoti</name>
    <dbReference type="NCBI Taxonomy" id="2606593"/>
    <lineage>
        <taxon>Bacteria</taxon>
        <taxon>Bacillati</taxon>
        <taxon>Actinomycetota</taxon>
        <taxon>Actinomycetes</taxon>
        <taxon>Pseudonocardiales</taxon>
        <taxon>Pseudonocardiaceae</taxon>
        <taxon>Amycolatopsis</taxon>
    </lineage>
</organism>
<evidence type="ECO:0000256" key="1">
    <source>
        <dbReference type="SAM" id="MobiDB-lite"/>
    </source>
</evidence>
<dbReference type="AlphaFoldDB" id="A0A6I8LME0"/>
<evidence type="ECO:0000313" key="3">
    <source>
        <dbReference type="Proteomes" id="UP000399805"/>
    </source>
</evidence>